<evidence type="ECO:0000256" key="6">
    <source>
        <dbReference type="ARBA" id="ARBA00023125"/>
    </source>
</evidence>
<comment type="function">
    <text evidence="1">Sequence-specific transcription factor which is part of a developmental regulatory system that provides cells with specific positional identities on the anterior-posterior axis.</text>
</comment>
<evidence type="ECO:0000256" key="10">
    <source>
        <dbReference type="PROSITE-ProRule" id="PRU00108"/>
    </source>
</evidence>
<evidence type="ECO:0000256" key="1">
    <source>
        <dbReference type="ARBA" id="ARBA00003263"/>
    </source>
</evidence>
<dbReference type="GO" id="GO:0000978">
    <property type="term" value="F:RNA polymerase II cis-regulatory region sequence-specific DNA binding"/>
    <property type="evidence" value="ECO:0007669"/>
    <property type="project" value="TreeGrafter"/>
</dbReference>
<sequence>MDPQPSALPLQLHGNSFAMSSGQVPKLSAGYNEGGGGQDAELHQQTMTSSAHVSSRLNPGEQFGCPLEPLVHCHAKGKLDMKNRSCSLLTICRSGVIFPWMNPRTADSEQSVSGNVVVGLTGGGRLGVRRERTAFTNSQLLELEKEFHFSPYLCRPRRLEMAAGLQLTDRQVKIWFQNRRMRYKKEHKYGEVTGFSQGSHCKTSLSSSSCGDHMGFPGACDVRAFCSSELHFMDNAATSSSLYGPNSEDGSGQCVQPADLSHQCCILPSVANGPPPSCSGIDSHHNAGISNWP</sequence>
<dbReference type="PANTHER" id="PTHR45664:SF11">
    <property type="entry name" value="HOMEOBOX PROTEIN HOX-B3"/>
    <property type="match status" value="1"/>
</dbReference>
<dbReference type="Pfam" id="PF00046">
    <property type="entry name" value="Homeodomain"/>
    <property type="match status" value="1"/>
</dbReference>
<keyword evidence="8" id="KW-0804">Transcription</keyword>
<accession>A0AAN7XN47</accession>
<dbReference type="GO" id="GO:0000981">
    <property type="term" value="F:DNA-binding transcription factor activity, RNA polymerase II-specific"/>
    <property type="evidence" value="ECO:0007669"/>
    <property type="project" value="InterPro"/>
</dbReference>
<evidence type="ECO:0000256" key="8">
    <source>
        <dbReference type="ARBA" id="ARBA00023163"/>
    </source>
</evidence>
<dbReference type="PROSITE" id="PS50071">
    <property type="entry name" value="HOMEOBOX_2"/>
    <property type="match status" value="1"/>
</dbReference>
<reference evidence="13 14" key="1">
    <citation type="journal article" date="2023" name="Genes (Basel)">
        <title>Chromosome-Level Genome Assembly and Circadian Gene Repertoire of the Patagonia Blennie Eleginops maclovinus-The Closest Ancestral Proxy of Antarctic Cryonotothenioids.</title>
        <authorList>
            <person name="Cheng C.C."/>
            <person name="Rivera-Colon A.G."/>
            <person name="Minhas B.F."/>
            <person name="Wilson L."/>
            <person name="Rayamajhi N."/>
            <person name="Vargas-Chacoff L."/>
            <person name="Catchen J.M."/>
        </authorList>
    </citation>
    <scope>NUCLEOTIDE SEQUENCE [LARGE SCALE GENOMIC DNA]</scope>
    <source>
        <strain evidence="13">JMC-PN-2008</strain>
    </source>
</reference>
<evidence type="ECO:0000313" key="14">
    <source>
        <dbReference type="Proteomes" id="UP001346869"/>
    </source>
</evidence>
<feature type="domain" description="Homeobox" evidence="12">
    <location>
        <begin position="126"/>
        <end position="186"/>
    </location>
</feature>
<keyword evidence="6 10" id="KW-0238">DNA-binding</keyword>
<comment type="similarity">
    <text evidence="3">Belongs to the Antp homeobox family.</text>
</comment>
<dbReference type="GO" id="GO:0009952">
    <property type="term" value="P:anterior/posterior pattern specification"/>
    <property type="evidence" value="ECO:0007669"/>
    <property type="project" value="TreeGrafter"/>
</dbReference>
<dbReference type="InterPro" id="IPR009057">
    <property type="entry name" value="Homeodomain-like_sf"/>
</dbReference>
<evidence type="ECO:0000256" key="7">
    <source>
        <dbReference type="ARBA" id="ARBA00023155"/>
    </source>
</evidence>
<evidence type="ECO:0000259" key="12">
    <source>
        <dbReference type="PROSITE" id="PS50071"/>
    </source>
</evidence>
<name>A0AAN7XN47_ELEMC</name>
<evidence type="ECO:0000256" key="2">
    <source>
        <dbReference type="ARBA" id="ARBA00004123"/>
    </source>
</evidence>
<keyword evidence="9 10" id="KW-0539">Nucleus</keyword>
<keyword evidence="5" id="KW-0805">Transcription regulation</keyword>
<dbReference type="PROSITE" id="PS00027">
    <property type="entry name" value="HOMEOBOX_1"/>
    <property type="match status" value="1"/>
</dbReference>
<dbReference type="InterPro" id="IPR017970">
    <property type="entry name" value="Homeobox_CS"/>
</dbReference>
<dbReference type="EMBL" id="JAUZQC010000011">
    <property type="protein sequence ID" value="KAK5863595.1"/>
    <property type="molecule type" value="Genomic_DNA"/>
</dbReference>
<dbReference type="PRINTS" id="PR00024">
    <property type="entry name" value="HOMEOBOX"/>
</dbReference>
<comment type="caution">
    <text evidence="13">The sequence shown here is derived from an EMBL/GenBank/DDBJ whole genome shotgun (WGS) entry which is preliminary data.</text>
</comment>
<dbReference type="Gene3D" id="1.10.10.60">
    <property type="entry name" value="Homeodomain-like"/>
    <property type="match status" value="1"/>
</dbReference>
<keyword evidence="4" id="KW-0217">Developmental protein</keyword>
<reference evidence="13 14" key="2">
    <citation type="journal article" date="2023" name="Mol. Biol. Evol.">
        <title>Genomics of Secondarily Temperate Adaptation in the Only Non-Antarctic Icefish.</title>
        <authorList>
            <person name="Rivera-Colon A.G."/>
            <person name="Rayamajhi N."/>
            <person name="Minhas B.F."/>
            <person name="Madrigal G."/>
            <person name="Bilyk K.T."/>
            <person name="Yoon V."/>
            <person name="Hune M."/>
            <person name="Gregory S."/>
            <person name="Cheng C.H.C."/>
            <person name="Catchen J.M."/>
        </authorList>
    </citation>
    <scope>NUCLEOTIDE SEQUENCE [LARGE SCALE GENOMIC DNA]</scope>
    <source>
        <strain evidence="13">JMC-PN-2008</strain>
    </source>
</reference>
<evidence type="ECO:0000256" key="4">
    <source>
        <dbReference type="ARBA" id="ARBA00022473"/>
    </source>
</evidence>
<dbReference type="AlphaFoldDB" id="A0AAN7XN47"/>
<protein>
    <recommendedName>
        <fullName evidence="12">Homeobox domain-containing protein</fullName>
    </recommendedName>
</protein>
<keyword evidence="7 10" id="KW-0371">Homeobox</keyword>
<feature type="DNA-binding region" description="Homeobox" evidence="10">
    <location>
        <begin position="128"/>
        <end position="187"/>
    </location>
</feature>
<evidence type="ECO:0000256" key="3">
    <source>
        <dbReference type="ARBA" id="ARBA00009107"/>
    </source>
</evidence>
<evidence type="ECO:0000256" key="9">
    <source>
        <dbReference type="ARBA" id="ARBA00023242"/>
    </source>
</evidence>
<evidence type="ECO:0000313" key="13">
    <source>
        <dbReference type="EMBL" id="KAK5863595.1"/>
    </source>
</evidence>
<dbReference type="SUPFAM" id="SSF46689">
    <property type="entry name" value="Homeodomain-like"/>
    <property type="match status" value="1"/>
</dbReference>
<dbReference type="PANTHER" id="PTHR45664">
    <property type="entry name" value="PROTEIN ZERKNUELLT 1-RELATED"/>
    <property type="match status" value="1"/>
</dbReference>
<comment type="subcellular location">
    <subcellularLocation>
        <location evidence="2 10 11">Nucleus</location>
    </subcellularLocation>
</comment>
<dbReference type="GO" id="GO:0005634">
    <property type="term" value="C:nucleus"/>
    <property type="evidence" value="ECO:0007669"/>
    <property type="project" value="UniProtKB-SubCell"/>
</dbReference>
<dbReference type="Proteomes" id="UP001346869">
    <property type="component" value="Unassembled WGS sequence"/>
</dbReference>
<evidence type="ECO:0000256" key="11">
    <source>
        <dbReference type="RuleBase" id="RU000682"/>
    </source>
</evidence>
<keyword evidence="14" id="KW-1185">Reference proteome</keyword>
<dbReference type="CDD" id="cd00086">
    <property type="entry name" value="homeodomain"/>
    <property type="match status" value="1"/>
</dbReference>
<proteinExistence type="inferred from homology"/>
<dbReference type="SMART" id="SM00389">
    <property type="entry name" value="HOX"/>
    <property type="match status" value="1"/>
</dbReference>
<organism evidence="13 14">
    <name type="scientific">Eleginops maclovinus</name>
    <name type="common">Patagonian blennie</name>
    <name type="synonym">Eleginus maclovinus</name>
    <dbReference type="NCBI Taxonomy" id="56733"/>
    <lineage>
        <taxon>Eukaryota</taxon>
        <taxon>Metazoa</taxon>
        <taxon>Chordata</taxon>
        <taxon>Craniata</taxon>
        <taxon>Vertebrata</taxon>
        <taxon>Euteleostomi</taxon>
        <taxon>Actinopterygii</taxon>
        <taxon>Neopterygii</taxon>
        <taxon>Teleostei</taxon>
        <taxon>Neoteleostei</taxon>
        <taxon>Acanthomorphata</taxon>
        <taxon>Eupercaria</taxon>
        <taxon>Perciformes</taxon>
        <taxon>Notothenioidei</taxon>
        <taxon>Eleginopidae</taxon>
        <taxon>Eleginops</taxon>
    </lineage>
</organism>
<dbReference type="GO" id="GO:0048704">
    <property type="term" value="P:embryonic skeletal system morphogenesis"/>
    <property type="evidence" value="ECO:0007669"/>
    <property type="project" value="TreeGrafter"/>
</dbReference>
<dbReference type="InterPro" id="IPR001356">
    <property type="entry name" value="HD"/>
</dbReference>
<gene>
    <name evidence="13" type="ORF">PBY51_000618</name>
</gene>
<evidence type="ECO:0000256" key="5">
    <source>
        <dbReference type="ARBA" id="ARBA00023015"/>
    </source>
</evidence>
<dbReference type="InterPro" id="IPR020479">
    <property type="entry name" value="HD_metazoa"/>
</dbReference>